<dbReference type="EMBL" id="CAUOFW020007336">
    <property type="protein sequence ID" value="CAK9178840.1"/>
    <property type="molecule type" value="Genomic_DNA"/>
</dbReference>
<sequence>MKTHHLQLLGLVVVIHYAAAIAEGSYGEELSTCLMVYKVGSAPAVFQSPKCPLWKSQSSSEQLGGSHSPTARCQLAMHQGRRKYQEDRALCVLDVRIPFPGPTGIIEVPVDIVAVFDGHNGAEASEMASKKLLDYLMLHTYFLLDKKSFMFSRESIGRLPNEGEQHRGFPEFKWHVSDIGRLKPTLSANIEGNVHLEILKEALSRAIQDIDAAFSKVSHTSRNNYNSGSMATVILMADGQILVAYIGDSKAFLCFEMFQSPSEAKATFLRLYRQKRSEGAISPISDYGSLKVAASDGWHYFIPKELTRDHHPDIKDERYRVESAGGRVVEWGGIPRVNGQLAVSRSIGDVAFKRYGVVSVPEVTDWQPLTANDRYLVASSDGIFETLSSQDVCDMLWGLDRPAVVIPFRSTDISQTLPKERFDGTRKFDFPGLVERENFIGRGNYTSQL</sequence>
<dbReference type="Proteomes" id="UP001642360">
    <property type="component" value="Unassembled WGS sequence"/>
</dbReference>
<dbReference type="SMART" id="SM00332">
    <property type="entry name" value="PP2Cc"/>
    <property type="match status" value="1"/>
</dbReference>
<evidence type="ECO:0000313" key="3">
    <source>
        <dbReference type="EMBL" id="CAK9178840.1"/>
    </source>
</evidence>
<dbReference type="InterPro" id="IPR036457">
    <property type="entry name" value="PPM-type-like_dom_sf"/>
</dbReference>
<evidence type="ECO:0000313" key="4">
    <source>
        <dbReference type="Proteomes" id="UP001642360"/>
    </source>
</evidence>
<keyword evidence="4" id="KW-1185">Reference proteome</keyword>
<evidence type="ECO:0000259" key="2">
    <source>
        <dbReference type="PROSITE" id="PS51746"/>
    </source>
</evidence>
<organism evidence="3 4">
    <name type="scientific">Ilex paraguariensis</name>
    <name type="common">yerba mate</name>
    <dbReference type="NCBI Taxonomy" id="185542"/>
    <lineage>
        <taxon>Eukaryota</taxon>
        <taxon>Viridiplantae</taxon>
        <taxon>Streptophyta</taxon>
        <taxon>Embryophyta</taxon>
        <taxon>Tracheophyta</taxon>
        <taxon>Spermatophyta</taxon>
        <taxon>Magnoliopsida</taxon>
        <taxon>eudicotyledons</taxon>
        <taxon>Gunneridae</taxon>
        <taxon>Pentapetalae</taxon>
        <taxon>asterids</taxon>
        <taxon>campanulids</taxon>
        <taxon>Aquifoliales</taxon>
        <taxon>Aquifoliaceae</taxon>
        <taxon>Ilex</taxon>
    </lineage>
</organism>
<feature type="domain" description="PPM-type phosphatase" evidence="2">
    <location>
        <begin position="72"/>
        <end position="449"/>
    </location>
</feature>
<name>A0ABC8UAR2_9AQUA</name>
<protein>
    <recommendedName>
        <fullName evidence="2">PPM-type phosphatase domain-containing protein</fullName>
    </recommendedName>
</protein>
<dbReference type="PANTHER" id="PTHR47992">
    <property type="entry name" value="PROTEIN PHOSPHATASE"/>
    <property type="match status" value="1"/>
</dbReference>
<dbReference type="Gene3D" id="3.60.40.10">
    <property type="entry name" value="PPM-type phosphatase domain"/>
    <property type="match status" value="1"/>
</dbReference>
<evidence type="ECO:0000256" key="1">
    <source>
        <dbReference type="SAM" id="SignalP"/>
    </source>
</evidence>
<dbReference type="InterPro" id="IPR015655">
    <property type="entry name" value="PP2C"/>
</dbReference>
<dbReference type="InterPro" id="IPR001932">
    <property type="entry name" value="PPM-type_phosphatase-like_dom"/>
</dbReference>
<dbReference type="Pfam" id="PF00481">
    <property type="entry name" value="PP2C"/>
    <property type="match status" value="2"/>
</dbReference>
<accession>A0ABC8UAR2</accession>
<feature type="signal peptide" evidence="1">
    <location>
        <begin position="1"/>
        <end position="20"/>
    </location>
</feature>
<reference evidence="3 4" key="1">
    <citation type="submission" date="2024-02" db="EMBL/GenBank/DDBJ databases">
        <authorList>
            <person name="Vignale AGUSTIN F."/>
            <person name="Sosa J E."/>
            <person name="Modenutti C."/>
        </authorList>
    </citation>
    <scope>NUCLEOTIDE SEQUENCE [LARGE SCALE GENOMIC DNA]</scope>
</reference>
<dbReference type="SUPFAM" id="SSF81606">
    <property type="entry name" value="PP2C-like"/>
    <property type="match status" value="1"/>
</dbReference>
<dbReference type="CDD" id="cd00143">
    <property type="entry name" value="PP2Cc"/>
    <property type="match status" value="1"/>
</dbReference>
<comment type="caution">
    <text evidence="3">The sequence shown here is derived from an EMBL/GenBank/DDBJ whole genome shotgun (WGS) entry which is preliminary data.</text>
</comment>
<proteinExistence type="predicted"/>
<dbReference type="AlphaFoldDB" id="A0ABC8UAR2"/>
<dbReference type="PROSITE" id="PS51746">
    <property type="entry name" value="PPM_2"/>
    <property type="match status" value="1"/>
</dbReference>
<keyword evidence="1" id="KW-0732">Signal</keyword>
<feature type="chain" id="PRO_5044807098" description="PPM-type phosphatase domain-containing protein" evidence="1">
    <location>
        <begin position="21"/>
        <end position="449"/>
    </location>
</feature>
<gene>
    <name evidence="3" type="ORF">ILEXP_LOCUS48768</name>
</gene>